<comment type="similarity">
    <text evidence="1 7">Belongs to the phospholipase B-like family.</text>
</comment>
<evidence type="ECO:0000256" key="4">
    <source>
        <dbReference type="ARBA" id="ARBA00022963"/>
    </source>
</evidence>
<evidence type="ECO:0000256" key="5">
    <source>
        <dbReference type="ARBA" id="ARBA00023098"/>
    </source>
</evidence>
<evidence type="ECO:0000313" key="9">
    <source>
        <dbReference type="Proteomes" id="UP000759131"/>
    </source>
</evidence>
<evidence type="ECO:0000313" key="8">
    <source>
        <dbReference type="EMBL" id="CAD7630245.1"/>
    </source>
</evidence>
<proteinExistence type="inferred from homology"/>
<gene>
    <name evidence="8" type="ORF">OSB1V03_LOCUS10658</name>
</gene>
<dbReference type="InterPro" id="IPR007000">
    <property type="entry name" value="PLipase_B-like"/>
</dbReference>
<protein>
    <recommendedName>
        <fullName evidence="7">Phospholipase B-like</fullName>
        <ecNumber evidence="7">3.1.1.-</ecNumber>
    </recommendedName>
</protein>
<dbReference type="GO" id="GO:0009395">
    <property type="term" value="P:phospholipid catabolic process"/>
    <property type="evidence" value="ECO:0007669"/>
    <property type="project" value="TreeGrafter"/>
</dbReference>
<evidence type="ECO:0000256" key="7">
    <source>
        <dbReference type="RuleBase" id="RU364138"/>
    </source>
</evidence>
<keyword evidence="4 7" id="KW-0442">Lipid degradation</keyword>
<sequence length="428" mass="48618">INSRETPNRTIEDLPDKTVATLIYENNVNAYMAGKLEGYITGGLIHMHNLNTIDGFCAKRKQFCDALKTFYETNTAFIDTMIESHANDDYWHQLGLVYDQLRGLGVGYADWKADNNVTNTVEMDVMSEVWWLNIMFESYDLEAILTPNSTTIEYQDHCSAMVKVLPEGSDLYVAHNSWIMYDMMLRVHKQYSFAFKSLATGALIPGHSVAMSSYPGLIFSGDDYYVLSSGRVVQETTNNNYNKSLYSTVRPNQVVLEFARNVVANRLATGGGQWSDIFGRYNSVTYNNQFMIVDYKLFTKGTPVHSLTDNSLWVCEQMPGTMTAADMTKVLRDTTYWGSYNVPYNETARALIFHRDHNSVTDLNALYSLMRSNDFQHDFLSQCHQYHQECQPGYAGQLAIAARYDLNSPTGPTQRFFISLFPGLLTPN</sequence>
<dbReference type="Pfam" id="PF04916">
    <property type="entry name" value="Phospholip_B"/>
    <property type="match status" value="1"/>
</dbReference>
<dbReference type="GO" id="GO:0004620">
    <property type="term" value="F:phospholipase activity"/>
    <property type="evidence" value="ECO:0007669"/>
    <property type="project" value="InterPro"/>
</dbReference>
<dbReference type="PANTHER" id="PTHR12370:SF3">
    <property type="entry name" value="PHOSPHOLIPASE B-LIKE 2-RELATED"/>
    <property type="match status" value="1"/>
</dbReference>
<dbReference type="EMBL" id="OC862453">
    <property type="protein sequence ID" value="CAD7630245.1"/>
    <property type="molecule type" value="Genomic_DNA"/>
</dbReference>
<comment type="function">
    <text evidence="7">Putative phospholipase.</text>
</comment>
<keyword evidence="9" id="KW-1185">Reference proteome</keyword>
<organism evidence="8">
    <name type="scientific">Medioppia subpectinata</name>
    <dbReference type="NCBI Taxonomy" id="1979941"/>
    <lineage>
        <taxon>Eukaryota</taxon>
        <taxon>Metazoa</taxon>
        <taxon>Ecdysozoa</taxon>
        <taxon>Arthropoda</taxon>
        <taxon>Chelicerata</taxon>
        <taxon>Arachnida</taxon>
        <taxon>Acari</taxon>
        <taxon>Acariformes</taxon>
        <taxon>Sarcoptiformes</taxon>
        <taxon>Oribatida</taxon>
        <taxon>Brachypylina</taxon>
        <taxon>Oppioidea</taxon>
        <taxon>Oppiidae</taxon>
        <taxon>Medioppia</taxon>
    </lineage>
</organism>
<feature type="non-terminal residue" evidence="8">
    <location>
        <position position="1"/>
    </location>
</feature>
<dbReference type="OrthoDB" id="443524at2759"/>
<reference evidence="8" key="1">
    <citation type="submission" date="2020-11" db="EMBL/GenBank/DDBJ databases">
        <authorList>
            <person name="Tran Van P."/>
        </authorList>
    </citation>
    <scope>NUCLEOTIDE SEQUENCE</scope>
</reference>
<dbReference type="EMBL" id="CAJPIZ010007878">
    <property type="protein sequence ID" value="CAG2110675.1"/>
    <property type="molecule type" value="Genomic_DNA"/>
</dbReference>
<evidence type="ECO:0000256" key="2">
    <source>
        <dbReference type="ARBA" id="ARBA00022729"/>
    </source>
</evidence>
<evidence type="ECO:0000256" key="3">
    <source>
        <dbReference type="ARBA" id="ARBA00022801"/>
    </source>
</evidence>
<evidence type="ECO:0000256" key="6">
    <source>
        <dbReference type="ARBA" id="ARBA00023180"/>
    </source>
</evidence>
<dbReference type="EC" id="3.1.1.-" evidence="7"/>
<dbReference type="GO" id="GO:0005576">
    <property type="term" value="C:extracellular region"/>
    <property type="evidence" value="ECO:0007669"/>
    <property type="project" value="TreeGrafter"/>
</dbReference>
<feature type="non-terminal residue" evidence="8">
    <location>
        <position position="428"/>
    </location>
</feature>
<dbReference type="Proteomes" id="UP000759131">
    <property type="component" value="Unassembled WGS sequence"/>
</dbReference>
<keyword evidence="3 7" id="KW-0378">Hydrolase</keyword>
<dbReference type="PANTHER" id="PTHR12370">
    <property type="entry name" value="PHOSPHOLIPASE B-RELATED"/>
    <property type="match status" value="1"/>
</dbReference>
<dbReference type="Gene3D" id="3.60.60.30">
    <property type="match status" value="1"/>
</dbReference>
<keyword evidence="2" id="KW-0732">Signal</keyword>
<keyword evidence="5 7" id="KW-0443">Lipid metabolism</keyword>
<accession>A0A7R9KW94</accession>
<name>A0A7R9KW94_9ACAR</name>
<evidence type="ECO:0000256" key="1">
    <source>
        <dbReference type="ARBA" id="ARBA00007835"/>
    </source>
</evidence>
<dbReference type="AlphaFoldDB" id="A0A7R9KW94"/>
<keyword evidence="6" id="KW-0325">Glycoprotein</keyword>